<dbReference type="Proteomes" id="UP000033092">
    <property type="component" value="Chromosome"/>
</dbReference>
<evidence type="ECO:0000313" key="14">
    <source>
        <dbReference type="EMBL" id="AKB31016.1"/>
    </source>
</evidence>
<keyword evidence="4" id="KW-0633">Potassium transport</keyword>
<evidence type="ECO:0000256" key="1">
    <source>
        <dbReference type="ARBA" id="ARBA00004141"/>
    </source>
</evidence>
<evidence type="ECO:0000256" key="10">
    <source>
        <dbReference type="ARBA" id="ARBA00023136"/>
    </source>
</evidence>
<reference evidence="14 15" key="1">
    <citation type="submission" date="2014-07" db="EMBL/GenBank/DDBJ databases">
        <title>Methanogenic archaea and the global carbon cycle.</title>
        <authorList>
            <person name="Henriksen J.R."/>
            <person name="Luke J."/>
            <person name="Reinhart S."/>
            <person name="Benedict M.N."/>
            <person name="Youngblut N.D."/>
            <person name="Metcalf M.E."/>
            <person name="Whitaker R.J."/>
            <person name="Metcalf W.W."/>
        </authorList>
    </citation>
    <scope>NUCLEOTIDE SEQUENCE [LARGE SCALE GENOMIC DNA]</scope>
    <source>
        <strain evidence="14 15">HI350</strain>
    </source>
</reference>
<evidence type="ECO:0000256" key="7">
    <source>
        <dbReference type="ARBA" id="ARBA00022958"/>
    </source>
</evidence>
<protein>
    <submittedName>
        <fullName evidence="14">Integral membrane protein</fullName>
    </submittedName>
</protein>
<keyword evidence="3" id="KW-0813">Transport</keyword>
<dbReference type="RefSeq" id="WP_048169500.1">
    <property type="nucleotide sequence ID" value="NZ_CP009507.1"/>
</dbReference>
<feature type="transmembrane region" description="Helical" evidence="13">
    <location>
        <begin position="112"/>
        <end position="129"/>
    </location>
</feature>
<dbReference type="AlphaFoldDB" id="A0A0E3L9X2"/>
<evidence type="ECO:0000313" key="15">
    <source>
        <dbReference type="Proteomes" id="UP000033092"/>
    </source>
</evidence>
<feature type="transmembrane region" description="Helical" evidence="13">
    <location>
        <begin position="12"/>
        <end position="30"/>
    </location>
</feature>
<keyword evidence="7" id="KW-0630">Potassium</keyword>
<evidence type="ECO:0000256" key="8">
    <source>
        <dbReference type="ARBA" id="ARBA00022989"/>
    </source>
</evidence>
<gene>
    <name evidence="14" type="ORF">MSSIH_0326</name>
</gene>
<proteinExistence type="inferred from homology"/>
<comment type="catalytic activity">
    <reaction evidence="12">
        <text>K(+)(in) = K(+)(out)</text>
        <dbReference type="Rhea" id="RHEA:29463"/>
        <dbReference type="ChEBI" id="CHEBI:29103"/>
    </reaction>
</comment>
<evidence type="ECO:0000256" key="9">
    <source>
        <dbReference type="ARBA" id="ARBA00023065"/>
    </source>
</evidence>
<dbReference type="PANTHER" id="PTHR31462:SF5">
    <property type="entry name" value="ENDOSOMAL_LYSOSOMAL PROTON CHANNEL TMEM175"/>
    <property type="match status" value="1"/>
</dbReference>
<dbReference type="KEGG" id="msz:MSSIH_0326"/>
<comment type="similarity">
    <text evidence="2">Belongs to the TMEM175 family.</text>
</comment>
<keyword evidence="6" id="KW-0631">Potassium channel</keyword>
<feature type="transmembrane region" description="Helical" evidence="13">
    <location>
        <begin position="160"/>
        <end position="183"/>
    </location>
</feature>
<dbReference type="GO" id="GO:0005267">
    <property type="term" value="F:potassium channel activity"/>
    <property type="evidence" value="ECO:0007669"/>
    <property type="project" value="UniProtKB-KW"/>
</dbReference>
<keyword evidence="9" id="KW-0406">Ion transport</keyword>
<feature type="transmembrane region" description="Helical" evidence="13">
    <location>
        <begin position="42"/>
        <end position="60"/>
    </location>
</feature>
<evidence type="ECO:0000256" key="13">
    <source>
        <dbReference type="SAM" id="Phobius"/>
    </source>
</evidence>
<dbReference type="GeneID" id="41604284"/>
<dbReference type="GO" id="GO:0016020">
    <property type="term" value="C:membrane"/>
    <property type="evidence" value="ECO:0007669"/>
    <property type="project" value="UniProtKB-SubCell"/>
</dbReference>
<keyword evidence="8 13" id="KW-1133">Transmembrane helix</keyword>
<dbReference type="GeneID" id="24859089"/>
<sequence>MKTNRLEAFSDGVFAIAATLLVLEISVPPSGSELGRELLTLWPSYLAYVTSFIVIGNIWINHHTMFDHIVRADHTLLLLNTIHLMFIAFIPFPTAVLSQALHNGTKESIATSFYGGTLAVTGILVNFMWHHAAHEHLLLGKDISHEQVKWNTRRFLVGPVGYGIGVIVSLLAPWVALTIYIVLNLFFLWPGHEHTTSANA</sequence>
<evidence type="ECO:0000256" key="2">
    <source>
        <dbReference type="ARBA" id="ARBA00006920"/>
    </source>
</evidence>
<keyword evidence="11" id="KW-0407">Ion channel</keyword>
<dbReference type="GO" id="GO:0015252">
    <property type="term" value="F:proton channel activity"/>
    <property type="evidence" value="ECO:0007669"/>
    <property type="project" value="InterPro"/>
</dbReference>
<keyword evidence="10 13" id="KW-0472">Membrane</keyword>
<name>A0A0E3L9X2_9EURY</name>
<dbReference type="Pfam" id="PF06736">
    <property type="entry name" value="TMEM175"/>
    <property type="match status" value="1"/>
</dbReference>
<dbReference type="EMBL" id="CP009507">
    <property type="protein sequence ID" value="AKB31016.1"/>
    <property type="molecule type" value="Genomic_DNA"/>
</dbReference>
<dbReference type="InterPro" id="IPR010617">
    <property type="entry name" value="TMEM175-like"/>
</dbReference>
<evidence type="ECO:0000256" key="3">
    <source>
        <dbReference type="ARBA" id="ARBA00022448"/>
    </source>
</evidence>
<evidence type="ECO:0000256" key="6">
    <source>
        <dbReference type="ARBA" id="ARBA00022826"/>
    </source>
</evidence>
<evidence type="ECO:0000256" key="5">
    <source>
        <dbReference type="ARBA" id="ARBA00022692"/>
    </source>
</evidence>
<comment type="subcellular location">
    <subcellularLocation>
        <location evidence="1">Membrane</location>
        <topology evidence="1">Multi-pass membrane protein</topology>
    </subcellularLocation>
</comment>
<evidence type="ECO:0000256" key="12">
    <source>
        <dbReference type="ARBA" id="ARBA00034430"/>
    </source>
</evidence>
<dbReference type="PATRIC" id="fig|1434119.4.peg.408"/>
<organism evidence="14 15">
    <name type="scientific">Methanosarcina siciliae HI350</name>
    <dbReference type="NCBI Taxonomy" id="1434119"/>
    <lineage>
        <taxon>Archaea</taxon>
        <taxon>Methanobacteriati</taxon>
        <taxon>Methanobacteriota</taxon>
        <taxon>Stenosarchaea group</taxon>
        <taxon>Methanomicrobia</taxon>
        <taxon>Methanosarcinales</taxon>
        <taxon>Methanosarcinaceae</taxon>
        <taxon>Methanosarcina</taxon>
    </lineage>
</organism>
<feature type="transmembrane region" description="Helical" evidence="13">
    <location>
        <begin position="72"/>
        <end position="92"/>
    </location>
</feature>
<accession>A0A0E3L9X2</accession>
<evidence type="ECO:0000256" key="11">
    <source>
        <dbReference type="ARBA" id="ARBA00023303"/>
    </source>
</evidence>
<keyword evidence="5 13" id="KW-0812">Transmembrane</keyword>
<dbReference type="PANTHER" id="PTHR31462">
    <property type="entry name" value="ENDOSOMAL/LYSOSOMAL POTASSIUM CHANNEL TMEM175"/>
    <property type="match status" value="1"/>
</dbReference>
<dbReference type="HOGENOM" id="CLU_090238_0_0_2"/>
<evidence type="ECO:0000256" key="4">
    <source>
        <dbReference type="ARBA" id="ARBA00022538"/>
    </source>
</evidence>